<evidence type="ECO:0000256" key="1">
    <source>
        <dbReference type="ARBA" id="ARBA00005614"/>
    </source>
</evidence>
<dbReference type="Proteomes" id="UP000249547">
    <property type="component" value="Unassembled WGS sequence"/>
</dbReference>
<comment type="similarity">
    <text evidence="1 5">Belongs to the acylphosphatase family.</text>
</comment>
<accession>A0A327QD96</accession>
<feature type="active site" evidence="4">
    <location>
        <position position="38"/>
    </location>
</feature>
<dbReference type="InterPro" id="IPR036046">
    <property type="entry name" value="Acylphosphatase-like_dom_sf"/>
</dbReference>
<dbReference type="EMBL" id="QLLL01000006">
    <property type="protein sequence ID" value="RAJ02450.1"/>
    <property type="molecule type" value="Genomic_DNA"/>
</dbReference>
<evidence type="ECO:0000256" key="5">
    <source>
        <dbReference type="RuleBase" id="RU004168"/>
    </source>
</evidence>
<protein>
    <recommendedName>
        <fullName evidence="2 4">acylphosphatase</fullName>
        <ecNumber evidence="2 4">3.6.1.7</ecNumber>
    </recommendedName>
</protein>
<evidence type="ECO:0000313" key="8">
    <source>
        <dbReference type="Proteomes" id="UP000249547"/>
    </source>
</evidence>
<feature type="domain" description="Acylphosphatase-like" evidence="6">
    <location>
        <begin position="5"/>
        <end position="91"/>
    </location>
</feature>
<dbReference type="PANTHER" id="PTHR47268">
    <property type="entry name" value="ACYLPHOSPHATASE"/>
    <property type="match status" value="1"/>
</dbReference>
<evidence type="ECO:0000313" key="7">
    <source>
        <dbReference type="EMBL" id="RAJ02450.1"/>
    </source>
</evidence>
<sequence length="91" mass="10183">MNIVNKEIIVKGLVQGVYFRATTKSVADKMGVFGIVKNMPDGNVFIVAEGVPHVVEQFVAWCRIGPTKAKVAELEIKNGEIRHYTNFEIDY</sequence>
<evidence type="ECO:0000259" key="6">
    <source>
        <dbReference type="PROSITE" id="PS51160"/>
    </source>
</evidence>
<dbReference type="RefSeq" id="WP_111598889.1">
    <property type="nucleotide sequence ID" value="NZ_QLLL01000006.1"/>
</dbReference>
<dbReference type="OrthoDB" id="9808093at2"/>
<dbReference type="InterPro" id="IPR017968">
    <property type="entry name" value="Acylphosphatase_CS"/>
</dbReference>
<dbReference type="PROSITE" id="PS51160">
    <property type="entry name" value="ACYLPHOSPHATASE_3"/>
    <property type="match status" value="1"/>
</dbReference>
<comment type="catalytic activity">
    <reaction evidence="3 4">
        <text>an acyl phosphate + H2O = a carboxylate + phosphate + H(+)</text>
        <dbReference type="Rhea" id="RHEA:14965"/>
        <dbReference type="ChEBI" id="CHEBI:15377"/>
        <dbReference type="ChEBI" id="CHEBI:15378"/>
        <dbReference type="ChEBI" id="CHEBI:29067"/>
        <dbReference type="ChEBI" id="CHEBI:43474"/>
        <dbReference type="ChEBI" id="CHEBI:59918"/>
        <dbReference type="EC" id="3.6.1.7"/>
    </reaction>
</comment>
<dbReference type="GO" id="GO:0003998">
    <property type="term" value="F:acylphosphatase activity"/>
    <property type="evidence" value="ECO:0007669"/>
    <property type="project" value="UniProtKB-EC"/>
</dbReference>
<gene>
    <name evidence="7" type="ORF">LX64_03468</name>
</gene>
<dbReference type="PROSITE" id="PS00150">
    <property type="entry name" value="ACYLPHOSPHATASE_1"/>
    <property type="match status" value="1"/>
</dbReference>
<keyword evidence="8" id="KW-1185">Reference proteome</keyword>
<evidence type="ECO:0000256" key="2">
    <source>
        <dbReference type="ARBA" id="ARBA00012150"/>
    </source>
</evidence>
<reference evidence="7 8" key="1">
    <citation type="submission" date="2018-06" db="EMBL/GenBank/DDBJ databases">
        <title>Genomic Encyclopedia of Archaeal and Bacterial Type Strains, Phase II (KMG-II): from individual species to whole genera.</title>
        <authorList>
            <person name="Goeker M."/>
        </authorList>
    </citation>
    <scope>NUCLEOTIDE SEQUENCE [LARGE SCALE GENOMIC DNA]</scope>
    <source>
        <strain evidence="7 8">DSM 23857</strain>
    </source>
</reference>
<comment type="caution">
    <text evidence="7">The sequence shown here is derived from an EMBL/GenBank/DDBJ whole genome shotgun (WGS) entry which is preliminary data.</text>
</comment>
<evidence type="ECO:0000256" key="3">
    <source>
        <dbReference type="ARBA" id="ARBA00047645"/>
    </source>
</evidence>
<dbReference type="AlphaFoldDB" id="A0A327QD96"/>
<feature type="active site" evidence="4">
    <location>
        <position position="20"/>
    </location>
</feature>
<dbReference type="Pfam" id="PF00708">
    <property type="entry name" value="Acylphosphatase"/>
    <property type="match status" value="1"/>
</dbReference>
<dbReference type="Gene3D" id="3.30.70.100">
    <property type="match status" value="1"/>
</dbReference>
<evidence type="ECO:0000256" key="4">
    <source>
        <dbReference type="PROSITE-ProRule" id="PRU00520"/>
    </source>
</evidence>
<name>A0A327QD96_9BACT</name>
<dbReference type="EC" id="3.6.1.7" evidence="2 4"/>
<proteinExistence type="inferred from homology"/>
<dbReference type="SUPFAM" id="SSF54975">
    <property type="entry name" value="Acylphosphatase/BLUF domain-like"/>
    <property type="match status" value="1"/>
</dbReference>
<dbReference type="InterPro" id="IPR020456">
    <property type="entry name" value="Acylphosphatase"/>
</dbReference>
<keyword evidence="4" id="KW-0378">Hydrolase</keyword>
<organism evidence="7 8">
    <name type="scientific">Chitinophaga skermanii</name>
    <dbReference type="NCBI Taxonomy" id="331697"/>
    <lineage>
        <taxon>Bacteria</taxon>
        <taxon>Pseudomonadati</taxon>
        <taxon>Bacteroidota</taxon>
        <taxon>Chitinophagia</taxon>
        <taxon>Chitinophagales</taxon>
        <taxon>Chitinophagaceae</taxon>
        <taxon>Chitinophaga</taxon>
    </lineage>
</organism>
<dbReference type="PANTHER" id="PTHR47268:SF4">
    <property type="entry name" value="ACYLPHOSPHATASE"/>
    <property type="match status" value="1"/>
</dbReference>
<dbReference type="InterPro" id="IPR001792">
    <property type="entry name" value="Acylphosphatase-like_dom"/>
</dbReference>